<evidence type="ECO:0000313" key="1">
    <source>
        <dbReference type="EMBL" id="EPC04226.1"/>
    </source>
</evidence>
<dbReference type="Proteomes" id="UP000014463">
    <property type="component" value="Unassembled WGS sequence"/>
</dbReference>
<dbReference type="STRING" id="1121939.L861_02615"/>
<reference evidence="1 2" key="1">
    <citation type="journal article" date="2013" name="Genome Announc.">
        <title>Draft genome sequence of the moderately halophilic gammaproteobacterium Halomonas anticariensis FP35.</title>
        <authorList>
            <person name="Tahrioui A."/>
            <person name="Quesada E."/>
            <person name="Llamas I."/>
        </authorList>
    </citation>
    <scope>NUCLEOTIDE SEQUENCE [LARGE SCALE GENOMIC DNA]</scope>
    <source>
        <strain evidence="2">DSM 16096 / CECT 5854 / LMG 22089 / FP35</strain>
    </source>
</reference>
<dbReference type="EMBL" id="ASTJ01000011">
    <property type="protein sequence ID" value="EPC04226.1"/>
    <property type="molecule type" value="Genomic_DNA"/>
</dbReference>
<name>S2LHU3_LITA3</name>
<protein>
    <submittedName>
        <fullName evidence="1">Uncharacterized protein</fullName>
    </submittedName>
</protein>
<organism evidence="1 2">
    <name type="scientific">Litchfieldella anticariensis (strain DSM 16096 / CECT 5854 / CIP 108499 / LMG 22089 / FP35)</name>
    <name type="common">Halomonas anticariensis</name>
    <dbReference type="NCBI Taxonomy" id="1121939"/>
    <lineage>
        <taxon>Bacteria</taxon>
        <taxon>Pseudomonadati</taxon>
        <taxon>Pseudomonadota</taxon>
        <taxon>Gammaproteobacteria</taxon>
        <taxon>Oceanospirillales</taxon>
        <taxon>Halomonadaceae</taxon>
        <taxon>Litchfieldella</taxon>
    </lineage>
</organism>
<dbReference type="AlphaFoldDB" id="S2LHU3"/>
<evidence type="ECO:0000313" key="2">
    <source>
        <dbReference type="Proteomes" id="UP000014463"/>
    </source>
</evidence>
<gene>
    <name evidence="1" type="ORF">L861_02615</name>
</gene>
<proteinExistence type="predicted"/>
<keyword evidence="2" id="KW-1185">Reference proteome</keyword>
<dbReference type="PATRIC" id="fig|1121939.11.peg.484"/>
<sequence>MTLAATVGQRDNFQFFTFAGEGNARRDLLCTKKLSQLLSLRFEEIQLSNVHPSEEFSVLYHGLQGETRAPNVKDTFARQQYFGVNDNFEVRSSISEVSRSFVRRKFHTAEMALTADAMVPIYKRVPFSRKWHELIRQEFATWMERSSFRDVEKYGYDWLDFYYWEIRVGTWQALVLQDADYYTNPTVLFNNRKLIELMLSAPEKYRKDDTLQVMIMSTLDGDVLKTPIVKNFGKKAWFREILESSYLKAYQALIAR</sequence>
<accession>S2LHU3</accession>
<comment type="caution">
    <text evidence="1">The sequence shown here is derived from an EMBL/GenBank/DDBJ whole genome shotgun (WGS) entry which is preliminary data.</text>
</comment>